<dbReference type="PANTHER" id="PTHR11802">
    <property type="entry name" value="SERINE PROTEASE FAMILY S10 SERINE CARBOXYPEPTIDASE"/>
    <property type="match status" value="1"/>
</dbReference>
<dbReference type="PROSITE" id="PS00560">
    <property type="entry name" value="CARBOXYPEPT_SER_HIS"/>
    <property type="match status" value="1"/>
</dbReference>
<organism evidence="7 8">
    <name type="scientific">Microdochium trichocladiopsis</name>
    <dbReference type="NCBI Taxonomy" id="1682393"/>
    <lineage>
        <taxon>Eukaryota</taxon>
        <taxon>Fungi</taxon>
        <taxon>Dikarya</taxon>
        <taxon>Ascomycota</taxon>
        <taxon>Pezizomycotina</taxon>
        <taxon>Sordariomycetes</taxon>
        <taxon>Xylariomycetidae</taxon>
        <taxon>Xylariales</taxon>
        <taxon>Microdochiaceae</taxon>
        <taxon>Microdochium</taxon>
    </lineage>
</organism>
<reference evidence="7" key="1">
    <citation type="journal article" date="2021" name="Nat. Commun.">
        <title>Genetic determinants of endophytism in the Arabidopsis root mycobiome.</title>
        <authorList>
            <person name="Mesny F."/>
            <person name="Miyauchi S."/>
            <person name="Thiergart T."/>
            <person name="Pickel B."/>
            <person name="Atanasova L."/>
            <person name="Karlsson M."/>
            <person name="Huettel B."/>
            <person name="Barry K.W."/>
            <person name="Haridas S."/>
            <person name="Chen C."/>
            <person name="Bauer D."/>
            <person name="Andreopoulos W."/>
            <person name="Pangilinan J."/>
            <person name="LaButti K."/>
            <person name="Riley R."/>
            <person name="Lipzen A."/>
            <person name="Clum A."/>
            <person name="Drula E."/>
            <person name="Henrissat B."/>
            <person name="Kohler A."/>
            <person name="Grigoriev I.V."/>
            <person name="Martin F.M."/>
            <person name="Hacquard S."/>
        </authorList>
    </citation>
    <scope>NUCLEOTIDE SEQUENCE</scope>
    <source>
        <strain evidence="7">MPI-CAGE-CH-0230</strain>
    </source>
</reference>
<evidence type="ECO:0000256" key="2">
    <source>
        <dbReference type="ARBA" id="ARBA00022645"/>
    </source>
</evidence>
<dbReference type="PRINTS" id="PR00724">
    <property type="entry name" value="CRBOXYPTASEC"/>
</dbReference>
<evidence type="ECO:0000313" key="8">
    <source>
        <dbReference type="Proteomes" id="UP000756346"/>
    </source>
</evidence>
<dbReference type="RefSeq" id="XP_046013137.1">
    <property type="nucleotide sequence ID" value="XM_046162589.1"/>
</dbReference>
<dbReference type="Pfam" id="PF00450">
    <property type="entry name" value="Peptidase_S10"/>
    <property type="match status" value="1"/>
</dbReference>
<keyword evidence="2 7" id="KW-0121">Carboxypeptidase</keyword>
<comment type="caution">
    <text evidence="7">The sequence shown here is derived from an EMBL/GenBank/DDBJ whole genome shotgun (WGS) entry which is preliminary data.</text>
</comment>
<gene>
    <name evidence="7" type="ORF">B0I36DRAFT_431560</name>
</gene>
<dbReference type="InterPro" id="IPR033124">
    <property type="entry name" value="Ser_caboxypep_his_AS"/>
</dbReference>
<keyword evidence="8" id="KW-1185">Reference proteome</keyword>
<proteinExistence type="inferred from homology"/>
<sequence>MIRAIVGSTLVSMALGQFLTPPTTLTQTMGAAGIPVRYKQVPAGICELDPDVKSYSGYSDVGEDQHIFWWFFEARNQNPSDAPLTVYISGGPGTTSMVGLFEEVGPCTINPEGNVVNNPNSWSNASNLLFVDQPNFTGFSYGTPVPAYWTPTGDFTMLPGPVCPDYAPPGSCGTYSLPNITSTANSTENAAPAFWKTLQGFMGAFPQYSQNGYHFASESYGGHYGPVFNAYIEKQNDLAAPGTLHIDVKSVLIGNGWYDPVIHYQAYYNFTVWPGNTYDYAPFNASVEARFYNALYGPGNCLDGLAECKRTGDDAVCKHADAFCYNNVERILGDVAGRDEYDMRELVPDPFPHGYWQSYINTPKVQETLGVFVNSTGKSPRLVLEAFTNTGDDGRDVGAIEALRFLVGRNITVALYAGDADYNCNWLGGEVVADKVGAPGFAGAGYVDVVTSDGVMHAQTKQAGSFSFTRVFLAGHEVPFYQPLTAFEMFARVIGAKDVATGRVDVDPAYRTIGPAKSTYREGNATVQWEVVPENATYDVVTGQPGPAWGSLKFHRGRSV</sequence>
<comment type="similarity">
    <text evidence="1">Belongs to the peptidase S10 family.</text>
</comment>
<dbReference type="OrthoDB" id="443318at2759"/>
<accession>A0A9P9BR10</accession>
<feature type="signal peptide" evidence="6">
    <location>
        <begin position="1"/>
        <end position="16"/>
    </location>
</feature>
<evidence type="ECO:0000313" key="7">
    <source>
        <dbReference type="EMBL" id="KAH7031457.1"/>
    </source>
</evidence>
<evidence type="ECO:0000256" key="4">
    <source>
        <dbReference type="ARBA" id="ARBA00022801"/>
    </source>
</evidence>
<protein>
    <submittedName>
        <fullName evidence="7">Carboxypeptidase S1</fullName>
    </submittedName>
</protein>
<name>A0A9P9BR10_9PEZI</name>
<dbReference type="InterPro" id="IPR001563">
    <property type="entry name" value="Peptidase_S10"/>
</dbReference>
<evidence type="ECO:0000256" key="6">
    <source>
        <dbReference type="SAM" id="SignalP"/>
    </source>
</evidence>
<dbReference type="GO" id="GO:0004185">
    <property type="term" value="F:serine-type carboxypeptidase activity"/>
    <property type="evidence" value="ECO:0007669"/>
    <property type="project" value="InterPro"/>
</dbReference>
<keyword evidence="6" id="KW-0732">Signal</keyword>
<keyword evidence="4" id="KW-0378">Hydrolase</keyword>
<dbReference type="PANTHER" id="PTHR11802:SF64">
    <property type="entry name" value="CARBOXYPEPTIDASE"/>
    <property type="match status" value="1"/>
</dbReference>
<dbReference type="GO" id="GO:0006508">
    <property type="term" value="P:proteolysis"/>
    <property type="evidence" value="ECO:0007669"/>
    <property type="project" value="UniProtKB-KW"/>
</dbReference>
<evidence type="ECO:0000256" key="5">
    <source>
        <dbReference type="ARBA" id="ARBA00023180"/>
    </source>
</evidence>
<feature type="chain" id="PRO_5040361896" evidence="6">
    <location>
        <begin position="17"/>
        <end position="560"/>
    </location>
</feature>
<evidence type="ECO:0000256" key="3">
    <source>
        <dbReference type="ARBA" id="ARBA00022670"/>
    </source>
</evidence>
<dbReference type="Gene3D" id="3.40.50.1820">
    <property type="entry name" value="alpha/beta hydrolase"/>
    <property type="match status" value="1"/>
</dbReference>
<evidence type="ECO:0000256" key="1">
    <source>
        <dbReference type="ARBA" id="ARBA00009431"/>
    </source>
</evidence>
<dbReference type="Proteomes" id="UP000756346">
    <property type="component" value="Unassembled WGS sequence"/>
</dbReference>
<dbReference type="AlphaFoldDB" id="A0A9P9BR10"/>
<dbReference type="EMBL" id="JAGTJQ010000005">
    <property type="protein sequence ID" value="KAH7031457.1"/>
    <property type="molecule type" value="Genomic_DNA"/>
</dbReference>
<keyword evidence="3" id="KW-0645">Protease</keyword>
<dbReference type="InterPro" id="IPR029058">
    <property type="entry name" value="AB_hydrolase_fold"/>
</dbReference>
<dbReference type="GO" id="GO:0000324">
    <property type="term" value="C:fungal-type vacuole"/>
    <property type="evidence" value="ECO:0007669"/>
    <property type="project" value="TreeGrafter"/>
</dbReference>
<dbReference type="SUPFAM" id="SSF53474">
    <property type="entry name" value="alpha/beta-Hydrolases"/>
    <property type="match status" value="1"/>
</dbReference>
<dbReference type="GeneID" id="70192135"/>
<keyword evidence="5" id="KW-0325">Glycoprotein</keyword>